<dbReference type="InterPro" id="IPR047050">
    <property type="entry name" value="NGN"/>
</dbReference>
<dbReference type="InterPro" id="IPR015869">
    <property type="entry name" value="Transcrpt_antiterm_NusG_bac_CS"/>
</dbReference>
<dbReference type="GO" id="GO:0032784">
    <property type="term" value="P:regulation of DNA-templated transcription elongation"/>
    <property type="evidence" value="ECO:0007669"/>
    <property type="project" value="InterPro"/>
</dbReference>
<dbReference type="SUPFAM" id="SSF50104">
    <property type="entry name" value="Translation proteins SH3-like domain"/>
    <property type="match status" value="1"/>
</dbReference>
<dbReference type="GO" id="GO:0031564">
    <property type="term" value="P:transcription antitermination"/>
    <property type="evidence" value="ECO:0007669"/>
    <property type="project" value="UniProtKB-UniRule"/>
</dbReference>
<dbReference type="SMART" id="SM00738">
    <property type="entry name" value="NGN"/>
    <property type="match status" value="1"/>
</dbReference>
<dbReference type="AlphaFoldDB" id="A0A1V5SLM9"/>
<dbReference type="SMART" id="SM00739">
    <property type="entry name" value="KOW"/>
    <property type="match status" value="1"/>
</dbReference>
<keyword evidence="1 5" id="KW-0806">Transcription termination</keyword>
<dbReference type="CDD" id="cd09891">
    <property type="entry name" value="NGN_Bact_1"/>
    <property type="match status" value="1"/>
</dbReference>
<evidence type="ECO:0000256" key="1">
    <source>
        <dbReference type="ARBA" id="ARBA00022472"/>
    </source>
</evidence>
<evidence type="ECO:0000259" key="9">
    <source>
        <dbReference type="SMART" id="SM00739"/>
    </source>
</evidence>
<accession>A0A1V5SLM9</accession>
<dbReference type="InterPro" id="IPR036735">
    <property type="entry name" value="NGN_dom_sf"/>
</dbReference>
<evidence type="ECO:0000256" key="6">
    <source>
        <dbReference type="NCBIfam" id="TIGR00922"/>
    </source>
</evidence>
<keyword evidence="2 5" id="KW-0889">Transcription antitermination</keyword>
<evidence type="ECO:0000256" key="2">
    <source>
        <dbReference type="ARBA" id="ARBA00022814"/>
    </source>
</evidence>
<dbReference type="InterPro" id="IPR014722">
    <property type="entry name" value="Rib_uL2_dom2"/>
</dbReference>
<comment type="caution">
    <text evidence="10">The sequence shown here is derived from an EMBL/GenBank/DDBJ whole genome shotgun (WGS) entry which is preliminary data.</text>
</comment>
<sequence>MDKLWYVVHTLAGSEHKVKANLERRIASMGMQDQIFRVVVPMEETIEVKRGKKRFTKKKVFPGYVMVEMMMNDRSWYVVRNTPGVTGFVGSGLRPEPLSEGEVKVILRQTGVEKGKPRLDIEKGETVKVIAGPFLNYTGVVESVDHEKGKITVLLSIFGRETPVELEFSDIEKL</sequence>
<dbReference type="HAMAP" id="MF_00948">
    <property type="entry name" value="NusG"/>
    <property type="match status" value="1"/>
</dbReference>
<evidence type="ECO:0000256" key="4">
    <source>
        <dbReference type="ARBA" id="ARBA00023163"/>
    </source>
</evidence>
<dbReference type="CDD" id="cd06091">
    <property type="entry name" value="KOW_NusG"/>
    <property type="match status" value="1"/>
</dbReference>
<reference evidence="10" key="1">
    <citation type="submission" date="2017-02" db="EMBL/GenBank/DDBJ databases">
        <title>Delving into the versatile metabolic prowess of the omnipresent phylum Bacteroidetes.</title>
        <authorList>
            <person name="Nobu M.K."/>
            <person name="Mei R."/>
            <person name="Narihiro T."/>
            <person name="Kuroda K."/>
            <person name="Liu W.-T."/>
        </authorList>
    </citation>
    <scope>NUCLEOTIDE SEQUENCE</scope>
    <source>
        <strain evidence="10">ADurb.Bin276</strain>
    </source>
</reference>
<dbReference type="FunFam" id="2.30.30.30:FF:000002">
    <property type="entry name" value="Transcription termination/antitermination factor NusG"/>
    <property type="match status" value="1"/>
</dbReference>
<evidence type="ECO:0000256" key="3">
    <source>
        <dbReference type="ARBA" id="ARBA00023015"/>
    </source>
</evidence>
<dbReference type="InterPro" id="IPR005824">
    <property type="entry name" value="KOW"/>
</dbReference>
<dbReference type="PANTHER" id="PTHR30265">
    <property type="entry name" value="RHO-INTERACTING TRANSCRIPTION TERMINATION FACTOR NUSG"/>
    <property type="match status" value="1"/>
</dbReference>
<evidence type="ECO:0000259" key="8">
    <source>
        <dbReference type="SMART" id="SM00738"/>
    </source>
</evidence>
<dbReference type="Pfam" id="PF00467">
    <property type="entry name" value="KOW"/>
    <property type="match status" value="1"/>
</dbReference>
<feature type="domain" description="NusG-like N-terminal" evidence="8">
    <location>
        <begin position="2"/>
        <end position="110"/>
    </location>
</feature>
<proteinExistence type="inferred from homology"/>
<protein>
    <recommendedName>
        <fullName evidence="5 6">Transcription termination/antitermination protein NusG</fullName>
    </recommendedName>
</protein>
<dbReference type="GO" id="GO:0006353">
    <property type="term" value="P:DNA-templated transcription termination"/>
    <property type="evidence" value="ECO:0007669"/>
    <property type="project" value="UniProtKB-UniRule"/>
</dbReference>
<dbReference type="PANTHER" id="PTHR30265:SF2">
    <property type="entry name" value="TRANSCRIPTION TERMINATION_ANTITERMINATION PROTEIN NUSG"/>
    <property type="match status" value="1"/>
</dbReference>
<dbReference type="Gene3D" id="3.30.70.940">
    <property type="entry name" value="NusG, N-terminal domain"/>
    <property type="match status" value="1"/>
</dbReference>
<dbReference type="Pfam" id="PF02357">
    <property type="entry name" value="NusG"/>
    <property type="match status" value="1"/>
</dbReference>
<dbReference type="GO" id="GO:0005829">
    <property type="term" value="C:cytosol"/>
    <property type="evidence" value="ECO:0007669"/>
    <property type="project" value="UniProtKB-ARBA"/>
</dbReference>
<comment type="function">
    <text evidence="5 7">Participates in transcription elongation, termination and antitermination.</text>
</comment>
<organism evidence="10">
    <name type="scientific">Candidatus Atribacter allofermentans</name>
    <dbReference type="NCBI Taxonomy" id="1852833"/>
    <lineage>
        <taxon>Bacteria</taxon>
        <taxon>Pseudomonadati</taxon>
        <taxon>Atribacterota</taxon>
        <taxon>Atribacteria</taxon>
        <taxon>Atribacterales</taxon>
        <taxon>Atribacteraceae</taxon>
        <taxon>Atribacter</taxon>
    </lineage>
</organism>
<feature type="domain" description="KOW" evidence="9">
    <location>
        <begin position="120"/>
        <end position="147"/>
    </location>
</feature>
<dbReference type="PROSITE" id="PS01014">
    <property type="entry name" value="NUSG"/>
    <property type="match status" value="1"/>
</dbReference>
<evidence type="ECO:0000256" key="5">
    <source>
        <dbReference type="HAMAP-Rule" id="MF_00948"/>
    </source>
</evidence>
<dbReference type="PRINTS" id="PR00338">
    <property type="entry name" value="NUSGTNSCPFCT"/>
</dbReference>
<comment type="similarity">
    <text evidence="5 7">Belongs to the NusG family.</text>
</comment>
<dbReference type="GO" id="GO:0006354">
    <property type="term" value="P:DNA-templated transcription elongation"/>
    <property type="evidence" value="ECO:0007669"/>
    <property type="project" value="UniProtKB-UniRule"/>
</dbReference>
<evidence type="ECO:0000313" key="10">
    <source>
        <dbReference type="EMBL" id="OQA54862.1"/>
    </source>
</evidence>
<dbReference type="InterPro" id="IPR001062">
    <property type="entry name" value="Transcrpt_antiterm_NusG"/>
</dbReference>
<dbReference type="Gene3D" id="2.30.30.30">
    <property type="match status" value="1"/>
</dbReference>
<dbReference type="Proteomes" id="UP000485569">
    <property type="component" value="Unassembled WGS sequence"/>
</dbReference>
<dbReference type="SUPFAM" id="SSF82679">
    <property type="entry name" value="N-utilization substance G protein NusG, N-terminal domain"/>
    <property type="match status" value="1"/>
</dbReference>
<dbReference type="InterPro" id="IPR006645">
    <property type="entry name" value="NGN-like_dom"/>
</dbReference>
<gene>
    <name evidence="5" type="primary">nusG</name>
    <name evidence="10" type="ORF">BWY41_01873</name>
</gene>
<evidence type="ECO:0000256" key="7">
    <source>
        <dbReference type="RuleBase" id="RU000538"/>
    </source>
</evidence>
<dbReference type="InterPro" id="IPR008991">
    <property type="entry name" value="Translation_prot_SH3-like_sf"/>
</dbReference>
<dbReference type="FunFam" id="3.30.70.940:FF:000002">
    <property type="entry name" value="Transcription termination/antitermination protein NusG"/>
    <property type="match status" value="1"/>
</dbReference>
<dbReference type="InterPro" id="IPR043425">
    <property type="entry name" value="NusG-like"/>
</dbReference>
<name>A0A1V5SLM9_9BACT</name>
<dbReference type="NCBIfam" id="TIGR00922">
    <property type="entry name" value="nusG"/>
    <property type="match status" value="1"/>
</dbReference>
<keyword evidence="4 5" id="KW-0804">Transcription</keyword>
<dbReference type="EMBL" id="MWBQ01000193">
    <property type="protein sequence ID" value="OQA54862.1"/>
    <property type="molecule type" value="Genomic_DNA"/>
</dbReference>
<keyword evidence="3 5" id="KW-0805">Transcription regulation</keyword>